<evidence type="ECO:0000259" key="1">
    <source>
        <dbReference type="PROSITE" id="PS50994"/>
    </source>
</evidence>
<dbReference type="PANTHER" id="PTHR37984">
    <property type="entry name" value="PROTEIN CBG26694"/>
    <property type="match status" value="1"/>
</dbReference>
<dbReference type="InterPro" id="IPR036397">
    <property type="entry name" value="RNaseH_sf"/>
</dbReference>
<sequence length="166" mass="19435">MTAEIKDKITQCSPCNEYLSKQQKEPLMSYEIPSRPWKMVGQDLFTYNKTDYLITVDYYSDYWELDKLDTDTTSSTIVNCTKSHFARHGIPENVISDNGPQFISNEYETFAREWEFEYITCSPYHSQSNGKVESAVKISKKIIKKTNKDKKDLQLAIFRLAKYTQH</sequence>
<keyword evidence="2" id="KW-1185">Reference proteome</keyword>
<feature type="domain" description="Integrase catalytic" evidence="1">
    <location>
        <begin position="32"/>
        <end position="166"/>
    </location>
</feature>
<evidence type="ECO:0000313" key="3">
    <source>
        <dbReference type="RefSeq" id="XP_006818475.1"/>
    </source>
</evidence>
<gene>
    <name evidence="3" type="primary">LOC102809488</name>
</gene>
<dbReference type="PANTHER" id="PTHR37984:SF8">
    <property type="entry name" value="CCHC-TYPE DOMAIN-CONTAINING PROTEIN"/>
    <property type="match status" value="1"/>
</dbReference>
<dbReference type="InterPro" id="IPR050951">
    <property type="entry name" value="Retrovirus_Pol_polyprotein"/>
</dbReference>
<dbReference type="RefSeq" id="XP_006818475.1">
    <property type="nucleotide sequence ID" value="XM_006818412.1"/>
</dbReference>
<evidence type="ECO:0000313" key="2">
    <source>
        <dbReference type="Proteomes" id="UP000694865"/>
    </source>
</evidence>
<dbReference type="InterPro" id="IPR012337">
    <property type="entry name" value="RNaseH-like_sf"/>
</dbReference>
<name>A0ABM0MEN4_SACKO</name>
<dbReference type="Proteomes" id="UP000694865">
    <property type="component" value="Unplaced"/>
</dbReference>
<protein>
    <submittedName>
        <fullName evidence="3">Uncharacterized protein K02A2.6-like</fullName>
    </submittedName>
</protein>
<proteinExistence type="predicted"/>
<dbReference type="GeneID" id="102809488"/>
<dbReference type="Pfam" id="PF00665">
    <property type="entry name" value="rve"/>
    <property type="match status" value="1"/>
</dbReference>
<dbReference type="PROSITE" id="PS50994">
    <property type="entry name" value="INTEGRASE"/>
    <property type="match status" value="1"/>
</dbReference>
<reference evidence="3" key="1">
    <citation type="submission" date="2025-08" db="UniProtKB">
        <authorList>
            <consortium name="RefSeq"/>
        </authorList>
    </citation>
    <scope>IDENTIFICATION</scope>
    <source>
        <tissue evidence="3">Testes</tissue>
    </source>
</reference>
<dbReference type="InterPro" id="IPR001584">
    <property type="entry name" value="Integrase_cat-core"/>
</dbReference>
<organism evidence="2 3">
    <name type="scientific">Saccoglossus kowalevskii</name>
    <name type="common">Acorn worm</name>
    <dbReference type="NCBI Taxonomy" id="10224"/>
    <lineage>
        <taxon>Eukaryota</taxon>
        <taxon>Metazoa</taxon>
        <taxon>Hemichordata</taxon>
        <taxon>Enteropneusta</taxon>
        <taxon>Harrimaniidae</taxon>
        <taxon>Saccoglossus</taxon>
    </lineage>
</organism>
<dbReference type="SUPFAM" id="SSF53098">
    <property type="entry name" value="Ribonuclease H-like"/>
    <property type="match status" value="1"/>
</dbReference>
<accession>A0ABM0MEN4</accession>
<dbReference type="Gene3D" id="3.30.420.10">
    <property type="entry name" value="Ribonuclease H-like superfamily/Ribonuclease H"/>
    <property type="match status" value="1"/>
</dbReference>